<dbReference type="Gene3D" id="3.30.450.20">
    <property type="entry name" value="PAS domain"/>
    <property type="match status" value="1"/>
</dbReference>
<dbReference type="EMBL" id="QGNY01000004">
    <property type="protein sequence ID" value="PWS31421.1"/>
    <property type="molecule type" value="Genomic_DNA"/>
</dbReference>
<accession>A0A317EX79</accession>
<dbReference type="Pfam" id="PF08448">
    <property type="entry name" value="PAS_4"/>
    <property type="match status" value="1"/>
</dbReference>
<dbReference type="InterPro" id="IPR035965">
    <property type="entry name" value="PAS-like_dom_sf"/>
</dbReference>
<dbReference type="InterPro" id="IPR013656">
    <property type="entry name" value="PAS_4"/>
</dbReference>
<comment type="caution">
    <text evidence="2">The sequence shown here is derived from an EMBL/GenBank/DDBJ whole genome shotgun (WGS) entry which is preliminary data.</text>
</comment>
<dbReference type="AlphaFoldDB" id="A0A317EX79"/>
<gene>
    <name evidence="2" type="ORF">DF947_12535</name>
</gene>
<keyword evidence="3" id="KW-1185">Reference proteome</keyword>
<evidence type="ECO:0000313" key="3">
    <source>
        <dbReference type="Proteomes" id="UP000245391"/>
    </source>
</evidence>
<dbReference type="SUPFAM" id="SSF55785">
    <property type="entry name" value="PYP-like sensor domain (PAS domain)"/>
    <property type="match status" value="1"/>
</dbReference>
<reference evidence="3" key="1">
    <citation type="submission" date="2018-05" db="EMBL/GenBank/DDBJ databases">
        <title>Pedobacter paludis sp. nov., isolated from wetland soil.</title>
        <authorList>
            <person name="Zhang Y."/>
        </authorList>
    </citation>
    <scope>NUCLEOTIDE SEQUENCE [LARGE SCALE GENOMIC DNA]</scope>
    <source>
        <strain evidence="3">R-8</strain>
    </source>
</reference>
<protein>
    <recommendedName>
        <fullName evidence="1">PAS fold-4 domain-containing protein</fullName>
    </recommendedName>
</protein>
<evidence type="ECO:0000313" key="2">
    <source>
        <dbReference type="EMBL" id="PWS31421.1"/>
    </source>
</evidence>
<organism evidence="2 3">
    <name type="scientific">Pedobacter paludis</name>
    <dbReference type="NCBI Taxonomy" id="2203212"/>
    <lineage>
        <taxon>Bacteria</taxon>
        <taxon>Pseudomonadati</taxon>
        <taxon>Bacteroidota</taxon>
        <taxon>Sphingobacteriia</taxon>
        <taxon>Sphingobacteriales</taxon>
        <taxon>Sphingobacteriaceae</taxon>
        <taxon>Pedobacter</taxon>
    </lineage>
</organism>
<name>A0A317EX79_9SPHI</name>
<evidence type="ECO:0000259" key="1">
    <source>
        <dbReference type="Pfam" id="PF08448"/>
    </source>
</evidence>
<proteinExistence type="predicted"/>
<dbReference type="Proteomes" id="UP000245391">
    <property type="component" value="Unassembled WGS sequence"/>
</dbReference>
<sequence>MKEIIGVRDVERKIEKKKLETIENTILLVEKIFSGIRAEIILSADGVDSDWDKNANIFLLNTESEQKIGMLILENSTSFGDYENEIVKIISKNLVRELGTLDELREVGIEEFNQGKELERCNLELSLAYEDLSLAHEELSEAYNMTVLLNKNLSRASLKVKSFLEQAPIAFGILRHRHLKVELANSLILQLWGKDKSVIGKPLSEALPELSGQPYLQILDDVYTSGVRYVGREAKVTLTNQLKTSDFYFNFIYEPLKNERGITNAIMIIATDVTELVNNRNTITKAIKNLNQP</sequence>
<feature type="domain" description="PAS fold-4" evidence="1">
    <location>
        <begin position="164"/>
        <end position="277"/>
    </location>
</feature>